<reference evidence="2" key="1">
    <citation type="journal article" date="2020" name="Fungal Divers.">
        <title>Resolving the Mortierellaceae phylogeny through synthesis of multi-gene phylogenetics and phylogenomics.</title>
        <authorList>
            <person name="Vandepol N."/>
            <person name="Liber J."/>
            <person name="Desiro A."/>
            <person name="Na H."/>
            <person name="Kennedy M."/>
            <person name="Barry K."/>
            <person name="Grigoriev I.V."/>
            <person name="Miller A.N."/>
            <person name="O'Donnell K."/>
            <person name="Stajich J.E."/>
            <person name="Bonito G."/>
        </authorList>
    </citation>
    <scope>NUCLEOTIDE SEQUENCE</scope>
    <source>
        <strain evidence="2">REB-010B</strain>
    </source>
</reference>
<dbReference type="Proteomes" id="UP000738325">
    <property type="component" value="Unassembled WGS sequence"/>
</dbReference>
<name>A0A9P6R0D3_9FUNG</name>
<dbReference type="EMBL" id="JAAAIP010001128">
    <property type="protein sequence ID" value="KAG0310131.1"/>
    <property type="molecule type" value="Genomic_DNA"/>
</dbReference>
<protein>
    <submittedName>
        <fullName evidence="2">Uncharacterized protein</fullName>
    </submittedName>
</protein>
<evidence type="ECO:0000313" key="3">
    <source>
        <dbReference type="Proteomes" id="UP000738325"/>
    </source>
</evidence>
<keyword evidence="3" id="KW-1185">Reference proteome</keyword>
<evidence type="ECO:0000256" key="1">
    <source>
        <dbReference type="SAM" id="MobiDB-lite"/>
    </source>
</evidence>
<dbReference type="AlphaFoldDB" id="A0A9P6R0D3"/>
<proteinExistence type="predicted"/>
<organism evidence="2 3">
    <name type="scientific">Dissophora globulifera</name>
    <dbReference type="NCBI Taxonomy" id="979702"/>
    <lineage>
        <taxon>Eukaryota</taxon>
        <taxon>Fungi</taxon>
        <taxon>Fungi incertae sedis</taxon>
        <taxon>Mucoromycota</taxon>
        <taxon>Mortierellomycotina</taxon>
        <taxon>Mortierellomycetes</taxon>
        <taxon>Mortierellales</taxon>
        <taxon>Mortierellaceae</taxon>
        <taxon>Dissophora</taxon>
    </lineage>
</organism>
<evidence type="ECO:0000313" key="2">
    <source>
        <dbReference type="EMBL" id="KAG0310131.1"/>
    </source>
</evidence>
<feature type="compositionally biased region" description="Polar residues" evidence="1">
    <location>
        <begin position="12"/>
        <end position="38"/>
    </location>
</feature>
<feature type="region of interest" description="Disordered" evidence="1">
    <location>
        <begin position="210"/>
        <end position="245"/>
    </location>
</feature>
<comment type="caution">
    <text evidence="2">The sequence shown here is derived from an EMBL/GenBank/DDBJ whole genome shotgun (WGS) entry which is preliminary data.</text>
</comment>
<feature type="region of interest" description="Disordered" evidence="1">
    <location>
        <begin position="1"/>
        <end position="60"/>
    </location>
</feature>
<accession>A0A9P6R0D3</accession>
<sequence length="372" mass="40951">MDPLKQRLARTFDSSHSLAELDPQSTQEASVHSPSITPDSVHRRTPSNNAVDGNLEGTAVNNSRYDHTTLAYDESALFEKDDNAGDHSRILDLVDSTNCYQRTDIALQQAPSTPVTALSFNCAVRPAETISSRQYPQRQDQKRTGEWNHIDQLSASRFINSKPPALQQQQTTIPRPARFSLSVPSNTAPTVFALASSLLDPIFTQLSINPPNQPIVEQDPVPQKTATEAAAEVSTPPPTAAGLDSKAISSVNDCVSDKIGVELSSHPSNVDGYLSESDVNIEALRVKEMSSISKFDYIEKVNEAPTRDKEESIESLVESMDWSKTGLGPRSGWPRELATTFQVLLKSPSPLGLYWGDKNYMLYNDVSAKWRH</sequence>
<dbReference type="OrthoDB" id="2446250at2759"/>
<gene>
    <name evidence="2" type="ORF">BGZ99_000642</name>
</gene>